<dbReference type="PIRSF" id="PIRSF016323">
    <property type="entry name" value="tRNA_m1G_mtfrase_met"/>
    <property type="match status" value="1"/>
</dbReference>
<evidence type="ECO:0000256" key="6">
    <source>
        <dbReference type="SAM" id="MobiDB-lite"/>
    </source>
</evidence>
<feature type="region of interest" description="Disordered" evidence="6">
    <location>
        <begin position="308"/>
        <end position="354"/>
    </location>
</feature>
<feature type="compositionally biased region" description="Basic residues" evidence="6">
    <location>
        <begin position="56"/>
        <end position="77"/>
    </location>
</feature>
<evidence type="ECO:0000313" key="9">
    <source>
        <dbReference type="Proteomes" id="UP001642540"/>
    </source>
</evidence>
<dbReference type="CDD" id="cd18101">
    <property type="entry name" value="Trm10euk_A"/>
    <property type="match status" value="1"/>
</dbReference>
<organism evidence="8 9">
    <name type="scientific">Orchesella dallaii</name>
    <dbReference type="NCBI Taxonomy" id="48710"/>
    <lineage>
        <taxon>Eukaryota</taxon>
        <taxon>Metazoa</taxon>
        <taxon>Ecdysozoa</taxon>
        <taxon>Arthropoda</taxon>
        <taxon>Hexapoda</taxon>
        <taxon>Collembola</taxon>
        <taxon>Entomobryomorpha</taxon>
        <taxon>Entomobryoidea</taxon>
        <taxon>Orchesellidae</taxon>
        <taxon>Orchesellinae</taxon>
        <taxon>Orchesella</taxon>
    </lineage>
</organism>
<evidence type="ECO:0000259" key="7">
    <source>
        <dbReference type="PROSITE" id="PS51675"/>
    </source>
</evidence>
<comment type="caution">
    <text evidence="8">The sequence shown here is derived from an EMBL/GenBank/DDBJ whole genome shotgun (WGS) entry which is preliminary data.</text>
</comment>
<accession>A0ABP1R980</accession>
<keyword evidence="2" id="KW-0489">Methyltransferase</keyword>
<dbReference type="PANTHER" id="PTHR13563:SF13">
    <property type="entry name" value="TRNA METHYLTRANSFERASE 10 HOMOLOG A"/>
    <property type="match status" value="1"/>
</dbReference>
<feature type="region of interest" description="Disordered" evidence="6">
    <location>
        <begin position="1"/>
        <end position="86"/>
    </location>
</feature>
<dbReference type="EC" id="2.1.1.221" evidence="1"/>
<evidence type="ECO:0000256" key="3">
    <source>
        <dbReference type="ARBA" id="ARBA00022679"/>
    </source>
</evidence>
<keyword evidence="4" id="KW-0949">S-adenosyl-L-methionine</keyword>
<dbReference type="InterPro" id="IPR016653">
    <property type="entry name" value="TRM10/TRM10A"/>
</dbReference>
<dbReference type="InterPro" id="IPR028564">
    <property type="entry name" value="MT_TRM10-typ"/>
</dbReference>
<keyword evidence="3" id="KW-0808">Transferase</keyword>
<evidence type="ECO:0000313" key="8">
    <source>
        <dbReference type="EMBL" id="CAL8123284.1"/>
    </source>
</evidence>
<evidence type="ECO:0000256" key="2">
    <source>
        <dbReference type="ARBA" id="ARBA00022603"/>
    </source>
</evidence>
<reference evidence="8 9" key="1">
    <citation type="submission" date="2024-08" db="EMBL/GenBank/DDBJ databases">
        <authorList>
            <person name="Cucini C."/>
            <person name="Frati F."/>
        </authorList>
    </citation>
    <scope>NUCLEOTIDE SEQUENCE [LARGE SCALE GENOMIC DNA]</scope>
</reference>
<gene>
    <name evidence="8" type="ORF">ODALV1_LOCUS20152</name>
</gene>
<dbReference type="EMBL" id="CAXLJM020000068">
    <property type="protein sequence ID" value="CAL8123284.1"/>
    <property type="molecule type" value="Genomic_DNA"/>
</dbReference>
<dbReference type="Gene3D" id="3.40.1280.30">
    <property type="match status" value="1"/>
</dbReference>
<feature type="compositionally biased region" description="Polar residues" evidence="6">
    <location>
        <begin position="29"/>
        <end position="44"/>
    </location>
</feature>
<dbReference type="InterPro" id="IPR038459">
    <property type="entry name" value="MT_TRM10-typ_sf"/>
</dbReference>
<feature type="compositionally biased region" description="Basic and acidic residues" evidence="6">
    <location>
        <begin position="1"/>
        <end position="17"/>
    </location>
</feature>
<name>A0ABP1R980_9HEXA</name>
<comment type="catalytic activity">
    <reaction evidence="5">
        <text>guanosine(9) in tRNA + S-adenosyl-L-methionine = N(1)-methylguanosine(9) in tRNA + S-adenosyl-L-homocysteine + H(+)</text>
        <dbReference type="Rhea" id="RHEA:43156"/>
        <dbReference type="Rhea" id="RHEA-COMP:10367"/>
        <dbReference type="Rhea" id="RHEA-COMP:10368"/>
        <dbReference type="ChEBI" id="CHEBI:15378"/>
        <dbReference type="ChEBI" id="CHEBI:57856"/>
        <dbReference type="ChEBI" id="CHEBI:59789"/>
        <dbReference type="ChEBI" id="CHEBI:73542"/>
        <dbReference type="ChEBI" id="CHEBI:74269"/>
        <dbReference type="EC" id="2.1.1.221"/>
    </reaction>
</comment>
<evidence type="ECO:0000256" key="1">
    <source>
        <dbReference type="ARBA" id="ARBA00012797"/>
    </source>
</evidence>
<protein>
    <recommendedName>
        <fullName evidence="1">tRNA (guanine(9)-N(1))-methyltransferase</fullName>
        <ecNumber evidence="1">2.1.1.221</ecNumber>
    </recommendedName>
</protein>
<evidence type="ECO:0000256" key="4">
    <source>
        <dbReference type="ARBA" id="ARBA00022691"/>
    </source>
</evidence>
<dbReference type="InterPro" id="IPR007356">
    <property type="entry name" value="tRNA_m1G_MeTrfase_euk"/>
</dbReference>
<sequence length="354" mass="40631">MEMEVQVKEEKMDVSDKTDEDVNLFQVPPSKSDSSVQLSSNESAADSEGKPEMSKRQLKKQAKLLKWKDNKHVRKEQRRQEKLKYREKRKQRLEALKLEAAEQGIEPTTVTDPTSRKSLKSNSMKNSTCKVGICIDMSFNDLMIEKDLHKCVKQLHRCYSVNRRHENPLQFYVTSFTGKAVNVMGKNDGWKNWDVHFREKSYLELDYPKEKIVYLTAESDNVLRETEDGKLYVIGGLVDHNSKKGLCHKLALENGVQHARLPLDEYIEMSTRKVLSVDHVFEILGGVAQKKPWEEVLLKVLPPRKLPKLKSDTKTAETEDSSSSQSQVQENEGNLTKVKVEKMELESSSSFTAQ</sequence>
<evidence type="ECO:0000256" key="5">
    <source>
        <dbReference type="ARBA" id="ARBA00048434"/>
    </source>
</evidence>
<feature type="domain" description="SAM-dependent MTase TRM10-type" evidence="7">
    <location>
        <begin position="114"/>
        <end position="308"/>
    </location>
</feature>
<proteinExistence type="predicted"/>
<keyword evidence="9" id="KW-1185">Reference proteome</keyword>
<dbReference type="PROSITE" id="PS51675">
    <property type="entry name" value="SAM_MT_TRM10"/>
    <property type="match status" value="1"/>
</dbReference>
<dbReference type="Proteomes" id="UP001642540">
    <property type="component" value="Unassembled WGS sequence"/>
</dbReference>
<dbReference type="PANTHER" id="PTHR13563">
    <property type="entry name" value="TRNA (GUANINE-9-) METHYLTRANSFERASE"/>
    <property type="match status" value="1"/>
</dbReference>